<dbReference type="AlphaFoldDB" id="A0A916SXJ0"/>
<proteinExistence type="predicted"/>
<reference evidence="2" key="1">
    <citation type="journal article" date="2014" name="Int. J. Syst. Evol. Microbiol.">
        <title>Complete genome sequence of Corynebacterium casei LMG S-19264T (=DSM 44701T), isolated from a smear-ripened cheese.</title>
        <authorList>
            <consortium name="US DOE Joint Genome Institute (JGI-PGF)"/>
            <person name="Walter F."/>
            <person name="Albersmeier A."/>
            <person name="Kalinowski J."/>
            <person name="Ruckert C."/>
        </authorList>
    </citation>
    <scope>NUCLEOTIDE SEQUENCE</scope>
    <source>
        <strain evidence="2">CGMCC 1.12827</strain>
    </source>
</reference>
<evidence type="ECO:0008006" key="4">
    <source>
        <dbReference type="Google" id="ProtNLM"/>
    </source>
</evidence>
<comment type="caution">
    <text evidence="2">The sequence shown here is derived from an EMBL/GenBank/DDBJ whole genome shotgun (WGS) entry which is preliminary data.</text>
</comment>
<dbReference type="Proteomes" id="UP000621454">
    <property type="component" value="Unassembled WGS sequence"/>
</dbReference>
<accession>A0A916SXJ0</accession>
<feature type="compositionally biased region" description="Basic and acidic residues" evidence="1">
    <location>
        <begin position="1"/>
        <end position="13"/>
    </location>
</feature>
<evidence type="ECO:0000256" key="1">
    <source>
        <dbReference type="SAM" id="MobiDB-lite"/>
    </source>
</evidence>
<evidence type="ECO:0000313" key="2">
    <source>
        <dbReference type="EMBL" id="GGB21685.1"/>
    </source>
</evidence>
<gene>
    <name evidence="2" type="ORF">GCM10011489_07330</name>
</gene>
<name>A0A916SXJ0_9ACTN</name>
<organism evidence="2 3">
    <name type="scientific">Gordonia jinhuaensis</name>
    <dbReference type="NCBI Taxonomy" id="1517702"/>
    <lineage>
        <taxon>Bacteria</taxon>
        <taxon>Bacillati</taxon>
        <taxon>Actinomycetota</taxon>
        <taxon>Actinomycetes</taxon>
        <taxon>Mycobacteriales</taxon>
        <taxon>Gordoniaceae</taxon>
        <taxon>Gordonia</taxon>
    </lineage>
</organism>
<reference evidence="2" key="2">
    <citation type="submission" date="2020-09" db="EMBL/GenBank/DDBJ databases">
        <authorList>
            <person name="Sun Q."/>
            <person name="Zhou Y."/>
        </authorList>
    </citation>
    <scope>NUCLEOTIDE SEQUENCE</scope>
    <source>
        <strain evidence="2">CGMCC 1.12827</strain>
    </source>
</reference>
<feature type="region of interest" description="Disordered" evidence="1">
    <location>
        <begin position="1"/>
        <end position="46"/>
    </location>
</feature>
<keyword evidence="3" id="KW-1185">Reference proteome</keyword>
<sequence length="104" mass="11232">MPQNDDARQRDSAAEEESSIDSSADMNGSTDCGDLTDAAASSDPATGLAAVRALRTLADRLEEVQVANARERGWSWQTIADVLQISRQAVHQKYGSTQTRPPRS</sequence>
<evidence type="ECO:0000313" key="3">
    <source>
        <dbReference type="Proteomes" id="UP000621454"/>
    </source>
</evidence>
<protein>
    <recommendedName>
        <fullName evidence="4">Homeodomain-like domain-containing protein</fullName>
    </recommendedName>
</protein>
<dbReference type="EMBL" id="BMGC01000003">
    <property type="protein sequence ID" value="GGB21685.1"/>
    <property type="molecule type" value="Genomic_DNA"/>
</dbReference>